<dbReference type="EMBL" id="JAKOOW010000071">
    <property type="protein sequence ID" value="MCG6505001.1"/>
    <property type="molecule type" value="Genomic_DNA"/>
</dbReference>
<evidence type="ECO:0000313" key="2">
    <source>
        <dbReference type="EMBL" id="MCG6505001.1"/>
    </source>
</evidence>
<sequence>MSGTGYRVGARCFADKADAQDFVLSQVVPAIRSDGTMSHPVKHGAVWQYGGQPVVLTFPECDPMEDFDDGLTVAAYVVGMMFVAFVFRVAIGMLKQGAAGDYQDGE</sequence>
<keyword evidence="1" id="KW-0812">Transmembrane</keyword>
<feature type="transmembrane region" description="Helical" evidence="1">
    <location>
        <begin position="73"/>
        <end position="91"/>
    </location>
</feature>
<organism evidence="2 3">
    <name type="scientific">Kingella pumchi</name>
    <dbReference type="NCBI Taxonomy" id="2779506"/>
    <lineage>
        <taxon>Bacteria</taxon>
        <taxon>Pseudomonadati</taxon>
        <taxon>Pseudomonadota</taxon>
        <taxon>Betaproteobacteria</taxon>
        <taxon>Neisseriales</taxon>
        <taxon>Neisseriaceae</taxon>
        <taxon>Kingella</taxon>
    </lineage>
</organism>
<accession>A0ABS9NS85</accession>
<comment type="caution">
    <text evidence="2">The sequence shown here is derived from an EMBL/GenBank/DDBJ whole genome shotgun (WGS) entry which is preliminary data.</text>
</comment>
<evidence type="ECO:0000256" key="1">
    <source>
        <dbReference type="SAM" id="Phobius"/>
    </source>
</evidence>
<keyword evidence="3" id="KW-1185">Reference proteome</keyword>
<protein>
    <recommendedName>
        <fullName evidence="4">DUF3592 domain-containing protein</fullName>
    </recommendedName>
</protein>
<dbReference type="RefSeq" id="WP_238748563.1">
    <property type="nucleotide sequence ID" value="NZ_JAKOOW010000071.1"/>
</dbReference>
<proteinExistence type="predicted"/>
<evidence type="ECO:0000313" key="3">
    <source>
        <dbReference type="Proteomes" id="UP001298424"/>
    </source>
</evidence>
<keyword evidence="1" id="KW-1133">Transmembrane helix</keyword>
<dbReference type="Proteomes" id="UP001298424">
    <property type="component" value="Unassembled WGS sequence"/>
</dbReference>
<keyword evidence="1" id="KW-0472">Membrane</keyword>
<gene>
    <name evidence="2" type="ORF">MB824_10905</name>
</gene>
<name>A0ABS9NS85_9NEIS</name>
<reference evidence="2 3" key="1">
    <citation type="submission" date="2022-02" db="EMBL/GenBank/DDBJ databases">
        <title>Genome sequence data of Kingella unionensis sp. nov. strain CICC 24913 (CCUG 75125).</title>
        <authorList>
            <person name="Xiao M."/>
        </authorList>
    </citation>
    <scope>NUCLEOTIDE SEQUENCE [LARGE SCALE GENOMIC DNA]</scope>
    <source>
        <strain evidence="2 3">CICC 24913</strain>
    </source>
</reference>
<evidence type="ECO:0008006" key="4">
    <source>
        <dbReference type="Google" id="ProtNLM"/>
    </source>
</evidence>